<evidence type="ECO:0000259" key="2">
    <source>
        <dbReference type="Pfam" id="PF14771"/>
    </source>
</evidence>
<dbReference type="Proteomes" id="UP000263900">
    <property type="component" value="Chromosome"/>
</dbReference>
<dbReference type="Pfam" id="PF14771">
    <property type="entry name" value="DUF4476"/>
    <property type="match status" value="1"/>
</dbReference>
<sequence length="496" mass="53654">MKRIAFVISLLTLTCSIAKAQQEYFIFLWADNQQPFYVRLEEKTYSSSAIGHLVISRLKDSTYSLVVGFPKNQFPEQAFVISFNKKDLDYQLKYTSGSGWTLFNAQTSEMVKPRQDYVVKNTMAPLGERKTGAFATLMSGLVNDSSVLYRSVAKADLPKPAAVAAASTDTTAVVKEQPVKTDSSLVIAPAKDSDSLPATQAIASTNKTGSPKDSTQAHDSSLVAATENKTAAPLSVVVQVQEWGNDKGKGFIYYDSTAAGTDTVSIMIDFDKNAGLARTEQVIAAPAKVDSIKTGPLTPDTAVAQKELPAAKDPVEKKETAVAKITPDTVAAVAAAPVTPVVTAADSAAKNTAKTVETKTMPDTTPVVAIVKADPVAEKTDSAKADQATAKKPLLLMNSDCTNFASEFDVDKLRVKMLSAGNVDDKITAAKKVFKTKCFVTRYIRGLSELFPNDESRFKFFDAAYPFVSDTGNFRQLLDLFTDELYIARFKSLVRM</sequence>
<dbReference type="EMBL" id="CP032157">
    <property type="protein sequence ID" value="AXY75864.1"/>
    <property type="molecule type" value="Genomic_DNA"/>
</dbReference>
<evidence type="ECO:0000256" key="1">
    <source>
        <dbReference type="SAM" id="SignalP"/>
    </source>
</evidence>
<feature type="signal peptide" evidence="1">
    <location>
        <begin position="1"/>
        <end position="20"/>
    </location>
</feature>
<feature type="chain" id="PRO_5017539426" evidence="1">
    <location>
        <begin position="21"/>
        <end position="496"/>
    </location>
</feature>
<accession>A0A3B7MMX2</accession>
<dbReference type="AlphaFoldDB" id="A0A3B7MMX2"/>
<dbReference type="InterPro" id="IPR028011">
    <property type="entry name" value="DUF4476"/>
</dbReference>
<reference evidence="3 4" key="1">
    <citation type="submission" date="2018-09" db="EMBL/GenBank/DDBJ databases">
        <title>Genome sequencing of strain 6GH32-13.</title>
        <authorList>
            <person name="Weon H.-Y."/>
            <person name="Heo J."/>
            <person name="Kwon S.-W."/>
        </authorList>
    </citation>
    <scope>NUCLEOTIDE SEQUENCE [LARGE SCALE GENOMIC DNA]</scope>
    <source>
        <strain evidence="3 4">5GH32-13</strain>
    </source>
</reference>
<organism evidence="3 4">
    <name type="scientific">Paraflavitalea soli</name>
    <dbReference type="NCBI Taxonomy" id="2315862"/>
    <lineage>
        <taxon>Bacteria</taxon>
        <taxon>Pseudomonadati</taxon>
        <taxon>Bacteroidota</taxon>
        <taxon>Chitinophagia</taxon>
        <taxon>Chitinophagales</taxon>
        <taxon>Chitinophagaceae</taxon>
        <taxon>Paraflavitalea</taxon>
    </lineage>
</organism>
<evidence type="ECO:0000313" key="4">
    <source>
        <dbReference type="Proteomes" id="UP000263900"/>
    </source>
</evidence>
<protein>
    <submittedName>
        <fullName evidence="3">DUF4476 domain-containing protein</fullName>
    </submittedName>
</protein>
<evidence type="ECO:0000313" key="3">
    <source>
        <dbReference type="EMBL" id="AXY75864.1"/>
    </source>
</evidence>
<keyword evidence="4" id="KW-1185">Reference proteome</keyword>
<gene>
    <name evidence="3" type="ORF">D3H65_18590</name>
</gene>
<proteinExistence type="predicted"/>
<keyword evidence="1" id="KW-0732">Signal</keyword>
<dbReference type="OrthoDB" id="653675at2"/>
<feature type="domain" description="DUF4476" evidence="2">
    <location>
        <begin position="407"/>
        <end position="491"/>
    </location>
</feature>
<name>A0A3B7MMX2_9BACT</name>
<dbReference type="KEGG" id="pseg:D3H65_18590"/>
<dbReference type="RefSeq" id="WP_119051745.1">
    <property type="nucleotide sequence ID" value="NZ_CP032157.1"/>
</dbReference>